<gene>
    <name evidence="5" type="ORF">HYQ45_011492</name>
</gene>
<protein>
    <submittedName>
        <fullName evidence="5">UDP-glucuronosyltransferase 3A1 like protein</fullName>
    </submittedName>
</protein>
<reference evidence="5" key="1">
    <citation type="journal article" date="2021" name="Mol. Plant Pathol.">
        <title>A 20-kb lineage-specific genomic region tames virulence in pathogenic amphidiploid Verticillium longisporum.</title>
        <authorList>
            <person name="Harting R."/>
            <person name="Starke J."/>
            <person name="Kusch H."/>
            <person name="Poggeler S."/>
            <person name="Maurus I."/>
            <person name="Schluter R."/>
            <person name="Landesfeind M."/>
            <person name="Bulla I."/>
            <person name="Nowrousian M."/>
            <person name="de Jonge R."/>
            <person name="Stahlhut G."/>
            <person name="Hoff K.J."/>
            <person name="Asshauer K.P."/>
            <person name="Thurmer A."/>
            <person name="Stanke M."/>
            <person name="Daniel R."/>
            <person name="Morgenstern B."/>
            <person name="Thomma B.P.H.J."/>
            <person name="Kronstad J.W."/>
            <person name="Braus-Stromeyer S.A."/>
            <person name="Braus G.H."/>
        </authorList>
    </citation>
    <scope>NUCLEOTIDE SEQUENCE</scope>
    <source>
        <strain evidence="5">Vl32</strain>
    </source>
</reference>
<accession>A0A8I2ZEE2</accession>
<dbReference type="AlphaFoldDB" id="A0A8I2ZEE2"/>
<keyword evidence="1" id="KW-0328">Glycosyltransferase</keyword>
<keyword evidence="4" id="KW-0472">Membrane</keyword>
<keyword evidence="2 5" id="KW-0808">Transferase</keyword>
<evidence type="ECO:0000256" key="3">
    <source>
        <dbReference type="SAM" id="MobiDB-lite"/>
    </source>
</evidence>
<keyword evidence="4" id="KW-1133">Transmembrane helix</keyword>
<evidence type="ECO:0000256" key="4">
    <source>
        <dbReference type="SAM" id="Phobius"/>
    </source>
</evidence>
<dbReference type="PANTHER" id="PTHR48043:SF145">
    <property type="entry name" value="FI06409P-RELATED"/>
    <property type="match status" value="1"/>
</dbReference>
<dbReference type="Pfam" id="PF00201">
    <property type="entry name" value="UDPGT"/>
    <property type="match status" value="1"/>
</dbReference>
<evidence type="ECO:0000256" key="2">
    <source>
        <dbReference type="ARBA" id="ARBA00022679"/>
    </source>
</evidence>
<feature type="transmembrane region" description="Helical" evidence="4">
    <location>
        <begin position="603"/>
        <end position="624"/>
    </location>
</feature>
<dbReference type="Proteomes" id="UP000689129">
    <property type="component" value="Unassembled WGS sequence"/>
</dbReference>
<dbReference type="PANTHER" id="PTHR48043">
    <property type="entry name" value="EG:EG0003.4 PROTEIN-RELATED"/>
    <property type="match status" value="1"/>
</dbReference>
<dbReference type="CDD" id="cd03784">
    <property type="entry name" value="GT1_Gtf-like"/>
    <property type="match status" value="1"/>
</dbReference>
<dbReference type="OrthoDB" id="5835829at2759"/>
<dbReference type="EMBL" id="JAEMWZ010000250">
    <property type="protein sequence ID" value="KAG7129283.1"/>
    <property type="molecule type" value="Genomic_DNA"/>
</dbReference>
<dbReference type="InterPro" id="IPR050271">
    <property type="entry name" value="UDP-glycosyltransferase"/>
</dbReference>
<name>A0A8I2ZEE2_VERLO</name>
<feature type="region of interest" description="Disordered" evidence="3">
    <location>
        <begin position="70"/>
        <end position="101"/>
    </location>
</feature>
<dbReference type="InterPro" id="IPR002213">
    <property type="entry name" value="UDP_glucos_trans"/>
</dbReference>
<keyword evidence="4" id="KW-0812">Transmembrane</keyword>
<evidence type="ECO:0000313" key="5">
    <source>
        <dbReference type="EMBL" id="KAG7129283.1"/>
    </source>
</evidence>
<evidence type="ECO:0000313" key="6">
    <source>
        <dbReference type="Proteomes" id="UP000689129"/>
    </source>
</evidence>
<comment type="caution">
    <text evidence="5">The sequence shown here is derived from an EMBL/GenBank/DDBJ whole genome shotgun (WGS) entry which is preliminary data.</text>
</comment>
<evidence type="ECO:0000256" key="1">
    <source>
        <dbReference type="ARBA" id="ARBA00022676"/>
    </source>
</evidence>
<proteinExistence type="predicted"/>
<organism evidence="5 6">
    <name type="scientific">Verticillium longisporum</name>
    <name type="common">Verticillium dahliae var. longisporum</name>
    <dbReference type="NCBI Taxonomy" id="100787"/>
    <lineage>
        <taxon>Eukaryota</taxon>
        <taxon>Fungi</taxon>
        <taxon>Dikarya</taxon>
        <taxon>Ascomycota</taxon>
        <taxon>Pezizomycotina</taxon>
        <taxon>Sordariomycetes</taxon>
        <taxon>Hypocreomycetidae</taxon>
        <taxon>Glomerellales</taxon>
        <taxon>Plectosphaerellaceae</taxon>
        <taxon>Verticillium</taxon>
    </lineage>
</organism>
<sequence length="630" mass="70812">MMRKLITDRVTKFLKTPSSEQHPSKLSFHDEVAQIAGRESRWLDYLDQGKRQQRDCKMSLDLRNVGLGGQIGDPAVSSKQNIHGHSPEDGNLPKAPTKVFSGQDDSSAKVLVVSGTGGLTHAAPVLEMGRILARRGHRVEFATHRGQEKWVNSPDYSFISRTHTMGDPMTAEKEAAHYLHMQQTDARRDYRDYFLPKFTVDAFWASDYRSLKEVIQVSRPDMIVADFFVDAVRDIQHQFGIPVATLWPQMPYGMVGAPYIPGVPGLQIDALSSEHASLWTRVRAAFRPLRTISALIPYFWFIRNMRRAAGVTYSLFTINKPDYLVLVNSFWGLETPKDLPPLMAAVGPILADEYPALDDKLEALFASHHRVAFISFGTHVLVPPEHLQRLLLALSSLLGEGLIDGIIWVAKDAQRALFNRARRIAQGSDVRMGELLDNKNRAWLFTPFAPQRAILDRPETILFMTHGGGSSVNEAAYHGTPMLVLGFFFDQLLNGLRVQEAGIGMSLDKAAFTGEEVFQKARIILTDEGGVFSRDIKRMQHIARVSSRKKEYGADLIEEVMFDAMFSKIPAVEGDKLMMTRRRRPMHLQTADSRMSVWKARNWDLTVLGLLVTGSFMGVAYVGYVRLIKS</sequence>
<dbReference type="GO" id="GO:0008194">
    <property type="term" value="F:UDP-glycosyltransferase activity"/>
    <property type="evidence" value="ECO:0007669"/>
    <property type="project" value="InterPro"/>
</dbReference>